<dbReference type="AlphaFoldDB" id="A0A0A5GIE6"/>
<dbReference type="Pfam" id="PF00072">
    <property type="entry name" value="Response_reg"/>
    <property type="match status" value="1"/>
</dbReference>
<proteinExistence type="predicted"/>
<dbReference type="SUPFAM" id="SSF52172">
    <property type="entry name" value="CheY-like"/>
    <property type="match status" value="1"/>
</dbReference>
<dbReference type="eggNOG" id="COG3279">
    <property type="taxonomic scope" value="Bacteria"/>
</dbReference>
<dbReference type="InterPro" id="IPR011006">
    <property type="entry name" value="CheY-like_superfamily"/>
</dbReference>
<evidence type="ECO:0000313" key="5">
    <source>
        <dbReference type="Proteomes" id="UP000030403"/>
    </source>
</evidence>
<protein>
    <submittedName>
        <fullName evidence="4">LytTR family transcriptional regulator</fullName>
    </submittedName>
</protein>
<evidence type="ECO:0000256" key="1">
    <source>
        <dbReference type="PROSITE-ProRule" id="PRU00169"/>
    </source>
</evidence>
<gene>
    <name evidence="4" type="ORF">N783_00730</name>
</gene>
<organism evidence="4 5">
    <name type="scientific">Pontibacillus marinus BH030004 = DSM 16465</name>
    <dbReference type="NCBI Taxonomy" id="1385511"/>
    <lineage>
        <taxon>Bacteria</taxon>
        <taxon>Bacillati</taxon>
        <taxon>Bacillota</taxon>
        <taxon>Bacilli</taxon>
        <taxon>Bacillales</taxon>
        <taxon>Bacillaceae</taxon>
        <taxon>Pontibacillus</taxon>
    </lineage>
</organism>
<dbReference type="PANTHER" id="PTHR37299:SF1">
    <property type="entry name" value="STAGE 0 SPORULATION PROTEIN A HOMOLOG"/>
    <property type="match status" value="1"/>
</dbReference>
<dbReference type="STRING" id="1385511.GCA_000425225_00110"/>
<keyword evidence="1" id="KW-0597">Phosphoprotein</keyword>
<feature type="domain" description="HTH LytTR-type" evidence="3">
    <location>
        <begin position="137"/>
        <end position="240"/>
    </location>
</feature>
<dbReference type="PROSITE" id="PS50930">
    <property type="entry name" value="HTH_LYTTR"/>
    <property type="match status" value="1"/>
</dbReference>
<accession>A0A0A5GIE6</accession>
<dbReference type="SMART" id="SM00850">
    <property type="entry name" value="LytTR"/>
    <property type="match status" value="1"/>
</dbReference>
<dbReference type="InterPro" id="IPR001789">
    <property type="entry name" value="Sig_transdc_resp-reg_receiver"/>
</dbReference>
<name>A0A0A5GIE6_9BACI</name>
<evidence type="ECO:0000259" key="2">
    <source>
        <dbReference type="PROSITE" id="PS50110"/>
    </source>
</evidence>
<sequence>MKRFKVLIAEDHNDAREILKEFVNLHSEYEVIDEIDNGRELLDAINQSKPDLVLVDINMPYMNGMDAIKDCVNVYPNLHYIFVTAYDDYAAEAFNINAIDYVVKPIQKKRVFAALEKALPYLHKETGKTLKAPGEKLEVKFGRELYFITMKDILYVEKIERKLYIHTPYKVYETIDTLERFQEQLDERFIFSHRSYIINVKRLSHITVSGKTYLAYFTNYESPASISKQKIDEVKDYIKKIG</sequence>
<dbReference type="RefSeq" id="WP_027445194.1">
    <property type="nucleotide sequence ID" value="NZ_AULJ01000001.1"/>
</dbReference>
<reference evidence="4 5" key="1">
    <citation type="submission" date="2013-08" db="EMBL/GenBank/DDBJ databases">
        <authorList>
            <person name="Huang J."/>
            <person name="Wang G."/>
        </authorList>
    </citation>
    <scope>NUCLEOTIDE SEQUENCE [LARGE SCALE GENOMIC DNA]</scope>
    <source>
        <strain evidence="4 5">BH030004</strain>
    </source>
</reference>
<dbReference type="Pfam" id="PF04397">
    <property type="entry name" value="LytTR"/>
    <property type="match status" value="1"/>
</dbReference>
<dbReference type="Gene3D" id="2.40.50.1020">
    <property type="entry name" value="LytTr DNA-binding domain"/>
    <property type="match status" value="1"/>
</dbReference>
<feature type="domain" description="Response regulatory" evidence="2">
    <location>
        <begin position="5"/>
        <end position="119"/>
    </location>
</feature>
<dbReference type="GO" id="GO:0003677">
    <property type="term" value="F:DNA binding"/>
    <property type="evidence" value="ECO:0007669"/>
    <property type="project" value="InterPro"/>
</dbReference>
<dbReference type="Proteomes" id="UP000030403">
    <property type="component" value="Unassembled WGS sequence"/>
</dbReference>
<keyword evidence="5" id="KW-1185">Reference proteome</keyword>
<dbReference type="InterPro" id="IPR007492">
    <property type="entry name" value="LytTR_DNA-bd_dom"/>
</dbReference>
<dbReference type="InterPro" id="IPR046947">
    <property type="entry name" value="LytR-like"/>
</dbReference>
<dbReference type="Gene3D" id="3.40.50.2300">
    <property type="match status" value="1"/>
</dbReference>
<evidence type="ECO:0000313" key="4">
    <source>
        <dbReference type="EMBL" id="KGX91799.1"/>
    </source>
</evidence>
<comment type="caution">
    <text evidence="4">The sequence shown here is derived from an EMBL/GenBank/DDBJ whole genome shotgun (WGS) entry which is preliminary data.</text>
</comment>
<dbReference type="OrthoDB" id="3190595at2"/>
<dbReference type="EMBL" id="AVPF01000001">
    <property type="protein sequence ID" value="KGX91799.1"/>
    <property type="molecule type" value="Genomic_DNA"/>
</dbReference>
<dbReference type="PANTHER" id="PTHR37299">
    <property type="entry name" value="TRANSCRIPTIONAL REGULATOR-RELATED"/>
    <property type="match status" value="1"/>
</dbReference>
<dbReference type="PROSITE" id="PS50110">
    <property type="entry name" value="RESPONSE_REGULATORY"/>
    <property type="match status" value="1"/>
</dbReference>
<feature type="modified residue" description="4-aspartylphosphate" evidence="1">
    <location>
        <position position="56"/>
    </location>
</feature>
<dbReference type="GO" id="GO:0000156">
    <property type="term" value="F:phosphorelay response regulator activity"/>
    <property type="evidence" value="ECO:0007669"/>
    <property type="project" value="InterPro"/>
</dbReference>
<evidence type="ECO:0000259" key="3">
    <source>
        <dbReference type="PROSITE" id="PS50930"/>
    </source>
</evidence>
<dbReference type="SMART" id="SM00448">
    <property type="entry name" value="REC"/>
    <property type="match status" value="1"/>
</dbReference>